<organism evidence="4 5">
    <name type="scientific">Adlercreutzia faecimuris</name>
    <dbReference type="NCBI Taxonomy" id="2897341"/>
    <lineage>
        <taxon>Bacteria</taxon>
        <taxon>Bacillati</taxon>
        <taxon>Actinomycetota</taxon>
        <taxon>Coriobacteriia</taxon>
        <taxon>Eggerthellales</taxon>
        <taxon>Eggerthellaceae</taxon>
        <taxon>Adlercreutzia</taxon>
    </lineage>
</organism>
<dbReference type="SMART" id="SM00530">
    <property type="entry name" value="HTH_XRE"/>
    <property type="match status" value="1"/>
</dbReference>
<dbReference type="InterPro" id="IPR010982">
    <property type="entry name" value="Lambda_DNA-bd_dom_sf"/>
</dbReference>
<evidence type="ECO:0000259" key="3">
    <source>
        <dbReference type="PROSITE" id="PS50943"/>
    </source>
</evidence>
<evidence type="ECO:0000313" key="5">
    <source>
        <dbReference type="Proteomes" id="UP001430755"/>
    </source>
</evidence>
<dbReference type="InterPro" id="IPR025868">
    <property type="entry name" value="Zn_ribbon_dom_put"/>
</dbReference>
<sequence>MTAIAQAAPSAAAAAVQTDPGAAAPAPSADQAAPKLREPAFGMPVAELLPRLREERGMTQQQLADRLYVTRQAVSRWERGETRPGIDMLKLIAATLGVPVTMLLEMPPEGAFCQSCGMYLTDDEERARNTDGAPSDEWCKWCVDESGAYAVDCTLDEMVEFCAPMMAQANDVSPDEAISLMRTVLPQLKRWRED</sequence>
<dbReference type="SUPFAM" id="SSF47413">
    <property type="entry name" value="lambda repressor-like DNA-binding domains"/>
    <property type="match status" value="1"/>
</dbReference>
<feature type="compositionally biased region" description="Low complexity" evidence="2">
    <location>
        <begin position="6"/>
        <end position="34"/>
    </location>
</feature>
<keyword evidence="1" id="KW-0238">DNA-binding</keyword>
<dbReference type="PROSITE" id="PS50943">
    <property type="entry name" value="HTH_CROC1"/>
    <property type="match status" value="1"/>
</dbReference>
<dbReference type="PANTHER" id="PTHR46558:SF4">
    <property type="entry name" value="DNA-BIDING PHAGE PROTEIN"/>
    <property type="match status" value="1"/>
</dbReference>
<dbReference type="Gene3D" id="1.10.260.40">
    <property type="entry name" value="lambda repressor-like DNA-binding domains"/>
    <property type="match status" value="1"/>
</dbReference>
<evidence type="ECO:0000313" key="4">
    <source>
        <dbReference type="EMBL" id="MCI2242653.1"/>
    </source>
</evidence>
<name>A0ABS9WIE9_9ACTN</name>
<reference evidence="4" key="1">
    <citation type="submission" date="2021-11" db="EMBL/GenBank/DDBJ databases">
        <title>A Novel Adlercreutzia Species, isolated from a Allomyrina dichotoma larva feces.</title>
        <authorList>
            <person name="Suh M.K."/>
        </authorList>
    </citation>
    <scope>NUCLEOTIDE SEQUENCE</scope>
    <source>
        <strain evidence="4">JBNU-10</strain>
    </source>
</reference>
<dbReference type="InterPro" id="IPR001387">
    <property type="entry name" value="Cro/C1-type_HTH"/>
</dbReference>
<dbReference type="PANTHER" id="PTHR46558">
    <property type="entry name" value="TRACRIPTIONAL REGULATORY PROTEIN-RELATED-RELATED"/>
    <property type="match status" value="1"/>
</dbReference>
<feature type="domain" description="HTH cro/C1-type" evidence="3">
    <location>
        <begin position="51"/>
        <end position="103"/>
    </location>
</feature>
<dbReference type="Proteomes" id="UP001430755">
    <property type="component" value="Unassembled WGS sequence"/>
</dbReference>
<proteinExistence type="predicted"/>
<dbReference type="EMBL" id="JAJMLW010000003">
    <property type="protein sequence ID" value="MCI2242653.1"/>
    <property type="molecule type" value="Genomic_DNA"/>
</dbReference>
<protein>
    <submittedName>
        <fullName evidence="4">Helix-turn-helix domain-containing protein</fullName>
    </submittedName>
</protein>
<dbReference type="CDD" id="cd00093">
    <property type="entry name" value="HTH_XRE"/>
    <property type="match status" value="1"/>
</dbReference>
<evidence type="ECO:0000256" key="2">
    <source>
        <dbReference type="SAM" id="MobiDB-lite"/>
    </source>
</evidence>
<dbReference type="Pfam" id="PF01381">
    <property type="entry name" value="HTH_3"/>
    <property type="match status" value="1"/>
</dbReference>
<accession>A0ABS9WIE9</accession>
<evidence type="ECO:0000256" key="1">
    <source>
        <dbReference type="ARBA" id="ARBA00023125"/>
    </source>
</evidence>
<feature type="region of interest" description="Disordered" evidence="2">
    <location>
        <begin position="6"/>
        <end position="39"/>
    </location>
</feature>
<dbReference type="RefSeq" id="WP_242166121.1">
    <property type="nucleotide sequence ID" value="NZ_JAJMLW010000003.1"/>
</dbReference>
<comment type="caution">
    <text evidence="4">The sequence shown here is derived from an EMBL/GenBank/DDBJ whole genome shotgun (WGS) entry which is preliminary data.</text>
</comment>
<gene>
    <name evidence="4" type="ORF">LPT13_09855</name>
</gene>
<keyword evidence="5" id="KW-1185">Reference proteome</keyword>
<dbReference type="Pfam" id="PF12674">
    <property type="entry name" value="Zn_ribbon_2"/>
    <property type="match status" value="1"/>
</dbReference>